<keyword evidence="5" id="KW-1185">Reference proteome</keyword>
<dbReference type="Pfam" id="PF25917">
    <property type="entry name" value="BSH_RND"/>
    <property type="match status" value="1"/>
</dbReference>
<comment type="similarity">
    <text evidence="1">Belongs to the membrane fusion protein (MFP) (TC 8.A.1) family.</text>
</comment>
<dbReference type="SUPFAM" id="SSF111369">
    <property type="entry name" value="HlyD-like secretion proteins"/>
    <property type="match status" value="1"/>
</dbReference>
<evidence type="ECO:0000313" key="4">
    <source>
        <dbReference type="EMBL" id="CDI02532.1"/>
    </source>
</evidence>
<reference evidence="4" key="2">
    <citation type="submission" date="2014-03" db="EMBL/GenBank/DDBJ databases">
        <title>Candidatus Competibacter-lineage genomes retrieved from metagenomes reveal functional metabolic diversity.</title>
        <authorList>
            <person name="McIlroy S.J."/>
            <person name="Albertsen M."/>
            <person name="Andresen E.K."/>
            <person name="Saunders A.M."/>
            <person name="Kristiansen R."/>
            <person name="Stokholm-Bjerregaard M."/>
            <person name="Nielsen K.L."/>
            <person name="Nielsen P.H."/>
        </authorList>
    </citation>
    <scope>NUCLEOTIDE SEQUENCE</scope>
    <source>
        <strain evidence="4">Run_A_D11</strain>
    </source>
</reference>
<dbReference type="STRING" id="1400863.BN873_330009"/>
<accession>W6M4B8</accession>
<dbReference type="Gene3D" id="2.40.50.100">
    <property type="match status" value="1"/>
</dbReference>
<dbReference type="NCBIfam" id="TIGR01730">
    <property type="entry name" value="RND_mfp"/>
    <property type="match status" value="1"/>
</dbReference>
<evidence type="ECO:0000259" key="2">
    <source>
        <dbReference type="Pfam" id="PF25917"/>
    </source>
</evidence>
<dbReference type="PANTHER" id="PTHR30469">
    <property type="entry name" value="MULTIDRUG RESISTANCE PROTEIN MDTA"/>
    <property type="match status" value="1"/>
</dbReference>
<feature type="domain" description="Multidrug resistance protein MdtA-like barrel-sandwich hybrid" evidence="2">
    <location>
        <begin position="61"/>
        <end position="178"/>
    </location>
</feature>
<feature type="domain" description="CusB-like beta-barrel" evidence="3">
    <location>
        <begin position="190"/>
        <end position="260"/>
    </location>
</feature>
<dbReference type="Gene3D" id="2.40.30.170">
    <property type="match status" value="1"/>
</dbReference>
<sequence>MKRHPFLLILITLGILAGGGFLAWRFIGPITVETAHPTRGPAVRAVYATGTVEPPVMLPLAPRSAGRLMELKADEGAQVRAGQELARLEDGDLQRSVDELEARARFAKTQVERAQTLLDRGLGTVLERDRTRSEWQAADAAVARARALRAFMTLTAPADGQILRRDGEIGQLIPANQPVFYFARREPLRVEAEVDEEDISLVHPGQRVLIRAPALPDRVIDARLAAITPKGDPVSRSFRVRIELDDTSPLRIGMTAEVNIIVTERANALLAPASAVVDGHVWVVREGQLHRQPVQTGINGEKRIEILSGLAETDSLVIRPVAELKEGCAARSQPTPDPAAKAS</sequence>
<proteinExistence type="inferred from homology"/>
<dbReference type="EMBL" id="CBTJ020000040">
    <property type="protein sequence ID" value="CDI02532.1"/>
    <property type="molecule type" value="Genomic_DNA"/>
</dbReference>
<dbReference type="PANTHER" id="PTHR30469:SF33">
    <property type="entry name" value="SLR1207 PROTEIN"/>
    <property type="match status" value="1"/>
</dbReference>
<dbReference type="InterPro" id="IPR058625">
    <property type="entry name" value="MdtA-like_BSH"/>
</dbReference>
<dbReference type="RefSeq" id="WP_048672837.1">
    <property type="nucleotide sequence ID" value="NZ_CBTJ020000040.1"/>
</dbReference>
<dbReference type="InterPro" id="IPR006143">
    <property type="entry name" value="RND_pump_MFP"/>
</dbReference>
<dbReference type="OrthoDB" id="9806939at2"/>
<name>W6M4B8_9GAMM</name>
<reference evidence="4" key="1">
    <citation type="submission" date="2013-07" db="EMBL/GenBank/DDBJ databases">
        <authorList>
            <person name="McIlroy S."/>
        </authorList>
    </citation>
    <scope>NUCLEOTIDE SEQUENCE [LARGE SCALE GENOMIC DNA]</scope>
    <source>
        <strain evidence="4">Run_A_D11</strain>
    </source>
</reference>
<dbReference type="GO" id="GO:0015562">
    <property type="term" value="F:efflux transmembrane transporter activity"/>
    <property type="evidence" value="ECO:0007669"/>
    <property type="project" value="TreeGrafter"/>
</dbReference>
<evidence type="ECO:0000256" key="1">
    <source>
        <dbReference type="ARBA" id="ARBA00009477"/>
    </source>
</evidence>
<organism evidence="4 5">
    <name type="scientific">Candidatus Competibacter denitrificans Run_A_D11</name>
    <dbReference type="NCBI Taxonomy" id="1400863"/>
    <lineage>
        <taxon>Bacteria</taxon>
        <taxon>Pseudomonadati</taxon>
        <taxon>Pseudomonadota</taxon>
        <taxon>Gammaproteobacteria</taxon>
        <taxon>Candidatus Competibacteraceae</taxon>
        <taxon>Candidatus Competibacter</taxon>
    </lineage>
</organism>
<dbReference type="Proteomes" id="UP000035760">
    <property type="component" value="Unassembled WGS sequence"/>
</dbReference>
<dbReference type="Gene3D" id="2.40.420.20">
    <property type="match status" value="1"/>
</dbReference>
<evidence type="ECO:0000259" key="3">
    <source>
        <dbReference type="Pfam" id="PF25954"/>
    </source>
</evidence>
<dbReference type="InterPro" id="IPR058792">
    <property type="entry name" value="Beta-barrel_RND_2"/>
</dbReference>
<protein>
    <submittedName>
        <fullName evidence="4">Efflux transporter, RND family, MFP subunit</fullName>
    </submittedName>
</protein>
<dbReference type="AlphaFoldDB" id="W6M4B8"/>
<dbReference type="GO" id="GO:1990281">
    <property type="term" value="C:efflux pump complex"/>
    <property type="evidence" value="ECO:0007669"/>
    <property type="project" value="TreeGrafter"/>
</dbReference>
<evidence type="ECO:0000313" key="5">
    <source>
        <dbReference type="Proteomes" id="UP000035760"/>
    </source>
</evidence>
<comment type="caution">
    <text evidence="4">The sequence shown here is derived from an EMBL/GenBank/DDBJ whole genome shotgun (WGS) entry which is preliminary data.</text>
</comment>
<dbReference type="Pfam" id="PF25954">
    <property type="entry name" value="Beta-barrel_RND_2"/>
    <property type="match status" value="1"/>
</dbReference>
<gene>
    <name evidence="4" type="ORF">BN873_330009</name>
</gene>